<dbReference type="PANTHER" id="PTHR43372">
    <property type="entry name" value="FATTY-ACID AMIDE HYDROLASE"/>
    <property type="match status" value="1"/>
</dbReference>
<evidence type="ECO:0008006" key="3">
    <source>
        <dbReference type="Google" id="ProtNLM"/>
    </source>
</evidence>
<dbReference type="Gene3D" id="3.90.1300.10">
    <property type="entry name" value="Amidase signature (AS) domain"/>
    <property type="match status" value="1"/>
</dbReference>
<dbReference type="PANTHER" id="PTHR43372:SF4">
    <property type="entry name" value="FATTY-ACID AMIDE HYDROLASE 2"/>
    <property type="match status" value="1"/>
</dbReference>
<dbReference type="Proteomes" id="UP000595437">
    <property type="component" value="Chromosome 13"/>
</dbReference>
<gene>
    <name evidence="1" type="ORF">FKW44_018796</name>
</gene>
<dbReference type="EMBL" id="CP045902">
    <property type="protein sequence ID" value="QQP38268.1"/>
    <property type="molecule type" value="Genomic_DNA"/>
</dbReference>
<protein>
    <recommendedName>
        <fullName evidence="3">Fatty-acid amide hydrolase 2</fullName>
    </recommendedName>
</protein>
<evidence type="ECO:0000313" key="1">
    <source>
        <dbReference type="EMBL" id="QQP38268.1"/>
    </source>
</evidence>
<dbReference type="GO" id="GO:0012505">
    <property type="term" value="C:endomembrane system"/>
    <property type="evidence" value="ECO:0007669"/>
    <property type="project" value="TreeGrafter"/>
</dbReference>
<sequence>MGSFSSRHIPSRPRIMENPSQGLNCGYTAIFNVLGLPVTQIPLGISSKTRTPLGLQLVAGQNQDRLTLALATEIERI</sequence>
<accession>A0A7T8GUX2</accession>
<dbReference type="InterPro" id="IPR036928">
    <property type="entry name" value="AS_sf"/>
</dbReference>
<keyword evidence="2" id="KW-1185">Reference proteome</keyword>
<dbReference type="OrthoDB" id="6428749at2759"/>
<dbReference type="AlphaFoldDB" id="A0A7T8GUX2"/>
<name>A0A7T8GUX2_CALRO</name>
<proteinExistence type="predicted"/>
<dbReference type="SUPFAM" id="SSF75304">
    <property type="entry name" value="Amidase signature (AS) enzymes"/>
    <property type="match status" value="1"/>
</dbReference>
<dbReference type="InterPro" id="IPR052739">
    <property type="entry name" value="FAAH2"/>
</dbReference>
<feature type="non-terminal residue" evidence="1">
    <location>
        <position position="77"/>
    </location>
</feature>
<organism evidence="1 2">
    <name type="scientific">Caligus rogercresseyi</name>
    <name type="common">Sea louse</name>
    <dbReference type="NCBI Taxonomy" id="217165"/>
    <lineage>
        <taxon>Eukaryota</taxon>
        <taxon>Metazoa</taxon>
        <taxon>Ecdysozoa</taxon>
        <taxon>Arthropoda</taxon>
        <taxon>Crustacea</taxon>
        <taxon>Multicrustacea</taxon>
        <taxon>Hexanauplia</taxon>
        <taxon>Copepoda</taxon>
        <taxon>Siphonostomatoida</taxon>
        <taxon>Caligidae</taxon>
        <taxon>Caligus</taxon>
    </lineage>
</organism>
<reference evidence="2" key="1">
    <citation type="submission" date="2021-01" db="EMBL/GenBank/DDBJ databases">
        <title>Caligus Genome Assembly.</title>
        <authorList>
            <person name="Gallardo-Escarate C."/>
        </authorList>
    </citation>
    <scope>NUCLEOTIDE SEQUENCE [LARGE SCALE GENOMIC DNA]</scope>
</reference>
<evidence type="ECO:0000313" key="2">
    <source>
        <dbReference type="Proteomes" id="UP000595437"/>
    </source>
</evidence>